<dbReference type="EMBL" id="PGVA01000024">
    <property type="protein sequence ID" value="PLR82935.1"/>
    <property type="molecule type" value="Genomic_DNA"/>
</dbReference>
<evidence type="ECO:0000256" key="5">
    <source>
        <dbReference type="ARBA" id="ARBA00022989"/>
    </source>
</evidence>
<gene>
    <name evidence="8" type="ORF">CU635_10675</name>
    <name evidence="9" type="ORF">CVD25_10520</name>
</gene>
<evidence type="ECO:0000256" key="1">
    <source>
        <dbReference type="ARBA" id="ARBA00004651"/>
    </source>
</evidence>
<dbReference type="PANTHER" id="PTHR33452:SF10">
    <property type="entry name" value="OXIDOREDUCTASE MHQP-RELATED"/>
    <property type="match status" value="1"/>
</dbReference>
<sequence length="136" mass="14066">MVDLGLLIIRVVVGLYYAAHGAQKAFGWFGGGGPEGTGAFFDQIGIKPGKTMALLAGWGEVIGGVLFLLGFLTPLAAILIIIPMIVAIKTVHGKNGLFSDKGGIEYTVVLIAVALGIMLTGPGAFSLAAAFDITFW</sequence>
<dbReference type="GO" id="GO:0005886">
    <property type="term" value="C:plasma membrane"/>
    <property type="evidence" value="ECO:0007669"/>
    <property type="project" value="UniProtKB-SubCell"/>
</dbReference>
<dbReference type="OrthoDB" id="346004at2"/>
<organism evidence="8 10">
    <name type="scientific">Bacillus canaveralius</name>
    <dbReference type="NCBI Taxonomy" id="1403243"/>
    <lineage>
        <taxon>Bacteria</taxon>
        <taxon>Bacillati</taxon>
        <taxon>Bacillota</taxon>
        <taxon>Bacilli</taxon>
        <taxon>Bacillales</taxon>
        <taxon>Bacillaceae</taxon>
        <taxon>Bacillus</taxon>
    </lineage>
</organism>
<reference evidence="8 10" key="1">
    <citation type="submission" date="2017-11" db="EMBL/GenBank/DDBJ databases">
        <title>Comparitive Functional Genomics of Dry Heat Resistant strains isolated from the Viking Spacecraft.</title>
        <authorList>
            <person name="Seuylemezian A."/>
            <person name="Cooper K."/>
            <person name="Vaishampayan P."/>
        </authorList>
    </citation>
    <scope>NUCLEOTIDE SEQUENCE [LARGE SCALE GENOMIC DNA]</scope>
    <source>
        <strain evidence="8 10">M4.6</strain>
    </source>
</reference>
<feature type="transmembrane region" description="Helical" evidence="7">
    <location>
        <begin position="61"/>
        <end position="88"/>
    </location>
</feature>
<evidence type="ECO:0000313" key="8">
    <source>
        <dbReference type="EMBL" id="PLR82935.1"/>
    </source>
</evidence>
<keyword evidence="6 7" id="KW-0472">Membrane</keyword>
<dbReference type="Proteomes" id="UP000234951">
    <property type="component" value="Unassembled WGS sequence"/>
</dbReference>
<protein>
    <submittedName>
        <fullName evidence="8">Oxidoreductase</fullName>
    </submittedName>
</protein>
<evidence type="ECO:0000256" key="7">
    <source>
        <dbReference type="SAM" id="Phobius"/>
    </source>
</evidence>
<dbReference type="InterPro" id="IPR032808">
    <property type="entry name" value="DoxX"/>
</dbReference>
<keyword evidence="3" id="KW-1003">Cell membrane</keyword>
<reference evidence="9 11" key="2">
    <citation type="submission" date="2017-12" db="EMBL/GenBank/DDBJ databases">
        <title>Comparative Functional Genomics of Dry Heat Resistant strains isolated from the Viking Spacecraft.</title>
        <authorList>
            <person name="Seuylemezian A."/>
            <person name="Cooper K."/>
            <person name="Vaishampayan P."/>
        </authorList>
    </citation>
    <scope>NUCLEOTIDE SEQUENCE [LARGE SCALE GENOMIC DNA]</scope>
    <source>
        <strain evidence="9 11">ATCC 29669</strain>
    </source>
</reference>
<evidence type="ECO:0000256" key="3">
    <source>
        <dbReference type="ARBA" id="ARBA00022475"/>
    </source>
</evidence>
<comment type="subcellular location">
    <subcellularLocation>
        <location evidence="1">Cell membrane</location>
        <topology evidence="1">Multi-pass membrane protein</topology>
    </subcellularLocation>
</comment>
<dbReference type="EMBL" id="PGVD01000028">
    <property type="protein sequence ID" value="PLR97060.1"/>
    <property type="molecule type" value="Genomic_DNA"/>
</dbReference>
<dbReference type="AlphaFoldDB" id="A0A2N5GM71"/>
<name>A0A2N5GM71_9BACI</name>
<evidence type="ECO:0000313" key="9">
    <source>
        <dbReference type="EMBL" id="PLR97060.1"/>
    </source>
</evidence>
<evidence type="ECO:0000256" key="6">
    <source>
        <dbReference type="ARBA" id="ARBA00023136"/>
    </source>
</evidence>
<evidence type="ECO:0000256" key="2">
    <source>
        <dbReference type="ARBA" id="ARBA00006679"/>
    </source>
</evidence>
<dbReference type="InterPro" id="IPR051907">
    <property type="entry name" value="DoxX-like_oxidoreductase"/>
</dbReference>
<comment type="caution">
    <text evidence="8">The sequence shown here is derived from an EMBL/GenBank/DDBJ whole genome shotgun (WGS) entry which is preliminary data.</text>
</comment>
<dbReference type="PANTHER" id="PTHR33452">
    <property type="entry name" value="OXIDOREDUCTASE CATD-RELATED"/>
    <property type="match status" value="1"/>
</dbReference>
<feature type="transmembrane region" description="Helical" evidence="7">
    <location>
        <begin position="108"/>
        <end position="131"/>
    </location>
</feature>
<dbReference type="RefSeq" id="WP_101577351.1">
    <property type="nucleotide sequence ID" value="NZ_PGVA01000024.1"/>
</dbReference>
<evidence type="ECO:0000313" key="10">
    <source>
        <dbReference type="Proteomes" id="UP000234951"/>
    </source>
</evidence>
<accession>A0A2N5GM71</accession>
<evidence type="ECO:0000256" key="4">
    <source>
        <dbReference type="ARBA" id="ARBA00022692"/>
    </source>
</evidence>
<keyword evidence="11" id="KW-1185">Reference proteome</keyword>
<evidence type="ECO:0000313" key="11">
    <source>
        <dbReference type="Proteomes" id="UP000235114"/>
    </source>
</evidence>
<keyword evidence="5 7" id="KW-1133">Transmembrane helix</keyword>
<dbReference type="Pfam" id="PF07681">
    <property type="entry name" value="DoxX"/>
    <property type="match status" value="1"/>
</dbReference>
<proteinExistence type="inferred from homology"/>
<dbReference type="Proteomes" id="UP000235114">
    <property type="component" value="Unassembled WGS sequence"/>
</dbReference>
<keyword evidence="4 7" id="KW-0812">Transmembrane</keyword>
<comment type="similarity">
    <text evidence="2">Belongs to the DoxX family.</text>
</comment>